<evidence type="ECO:0000313" key="2">
    <source>
        <dbReference type="Proteomes" id="UP000823749"/>
    </source>
</evidence>
<dbReference type="GO" id="GO:0005524">
    <property type="term" value="F:ATP binding"/>
    <property type="evidence" value="ECO:0007669"/>
    <property type="project" value="InterPro"/>
</dbReference>
<comment type="caution">
    <text evidence="1">The sequence shown here is derived from an EMBL/GenBank/DDBJ whole genome shotgun (WGS) entry which is preliminary data.</text>
</comment>
<dbReference type="Proteomes" id="UP000823749">
    <property type="component" value="Chromosome 8"/>
</dbReference>
<gene>
    <name evidence="1" type="ORF">RHGRI_022340</name>
</gene>
<dbReference type="PANTHER" id="PTHR33471:SF7">
    <property type="entry name" value="ATP-DEPENDENT ZINC METALLOPROTEASE-RELATED"/>
    <property type="match status" value="1"/>
</dbReference>
<proteinExistence type="predicted"/>
<dbReference type="SUPFAM" id="SSF140990">
    <property type="entry name" value="FtsH protease domain-like"/>
    <property type="match status" value="1"/>
</dbReference>
<dbReference type="EMBL" id="JACTNZ010000008">
    <property type="protein sequence ID" value="KAG5534169.1"/>
    <property type="molecule type" value="Genomic_DNA"/>
</dbReference>
<accession>A0AAV6J633</accession>
<protein>
    <submittedName>
        <fullName evidence="1">Uncharacterized protein</fullName>
    </submittedName>
</protein>
<dbReference type="AlphaFoldDB" id="A0AAV6J633"/>
<name>A0AAV6J633_9ERIC</name>
<dbReference type="GO" id="GO:0004222">
    <property type="term" value="F:metalloendopeptidase activity"/>
    <property type="evidence" value="ECO:0007669"/>
    <property type="project" value="InterPro"/>
</dbReference>
<dbReference type="PANTHER" id="PTHR33471">
    <property type="entry name" value="ATP-DEPENDENT ZINC METALLOPROTEASE-RELATED"/>
    <property type="match status" value="1"/>
</dbReference>
<organism evidence="1 2">
    <name type="scientific">Rhododendron griersonianum</name>
    <dbReference type="NCBI Taxonomy" id="479676"/>
    <lineage>
        <taxon>Eukaryota</taxon>
        <taxon>Viridiplantae</taxon>
        <taxon>Streptophyta</taxon>
        <taxon>Embryophyta</taxon>
        <taxon>Tracheophyta</taxon>
        <taxon>Spermatophyta</taxon>
        <taxon>Magnoliopsida</taxon>
        <taxon>eudicotyledons</taxon>
        <taxon>Gunneridae</taxon>
        <taxon>Pentapetalae</taxon>
        <taxon>asterids</taxon>
        <taxon>Ericales</taxon>
        <taxon>Ericaceae</taxon>
        <taxon>Ericoideae</taxon>
        <taxon>Rhodoreae</taxon>
        <taxon>Rhododendron</taxon>
    </lineage>
</organism>
<sequence length="373" mass="40838">MSFAASLSVSLSTPTAHSTFEFHQNCVARKWRTRASSAAPGVDLTTLESAIAKKDSDAVKEALDQLTEVGWAKKWSSQPYVSRRMTSLRELTTLGIKNAENLAIPSVRNDAAFLFTVVGTTGFVGVLAGQLPGDWGFFVPYLVGSISLVVLAVGSISPGLLQAAIGGFASFFPDYQERISRHEAAHFLGSPFSNLQKCSCLNEHITYEIVHLKSYKRSIFVFSPIWEAFFDETGPVISVAYLLGLPILGYSFDIGKEHVNLIDEKLEKLIYSGQLDAKELDRLAVVAMAGLAAEGLQYDKVVGQSADLFTLQRLINRSKPQISKEQQQNLTRWAVLFAASLLKNNKVIHETLMSAMARKATVLECIDAIEKAA</sequence>
<dbReference type="GO" id="GO:0004176">
    <property type="term" value="F:ATP-dependent peptidase activity"/>
    <property type="evidence" value="ECO:0007669"/>
    <property type="project" value="InterPro"/>
</dbReference>
<evidence type="ECO:0000313" key="1">
    <source>
        <dbReference type="EMBL" id="KAG5534169.1"/>
    </source>
</evidence>
<dbReference type="InterPro" id="IPR037219">
    <property type="entry name" value="Peptidase_M41-like"/>
</dbReference>
<keyword evidence="2" id="KW-1185">Reference proteome</keyword>
<dbReference type="FunFam" id="1.20.58.760:FF:000016">
    <property type="entry name" value="Transmembrane protein"/>
    <property type="match status" value="1"/>
</dbReference>
<dbReference type="GO" id="GO:0006508">
    <property type="term" value="P:proteolysis"/>
    <property type="evidence" value="ECO:0007669"/>
    <property type="project" value="InterPro"/>
</dbReference>
<reference evidence="1" key="1">
    <citation type="submission" date="2020-08" db="EMBL/GenBank/DDBJ databases">
        <title>Plant Genome Project.</title>
        <authorList>
            <person name="Zhang R.-G."/>
        </authorList>
    </citation>
    <scope>NUCLEOTIDE SEQUENCE</scope>
    <source>
        <strain evidence="1">WSP0</strain>
        <tissue evidence="1">Leaf</tissue>
    </source>
</reference>